<evidence type="ECO:0000313" key="12">
    <source>
        <dbReference type="EMBL" id="HCE18019.1"/>
    </source>
</evidence>
<sequence>MRLGVFGGTFDPPHIGHLILAAESAEQLGLDRVLWVITPDPPHKTGVPISPLDVRLRLLTAALDADPRFEISRVDIDRPGPQYAVDTIQILRKEYPGSELFYLLGGDSLHDLPKWHAPQRFIASLDGIGVMHRPGDRVDLGGVERFLPGLAVKIHFVEAPLLEIASRDIRERVRQGRHFRYFVPDAVYALIQDLGLYQA</sequence>
<keyword evidence="7 10" id="KW-0067">ATP-binding</keyword>
<evidence type="ECO:0000313" key="13">
    <source>
        <dbReference type="Proteomes" id="UP000264141"/>
    </source>
</evidence>
<comment type="similarity">
    <text evidence="10">Belongs to the NadD family.</text>
</comment>
<evidence type="ECO:0000256" key="10">
    <source>
        <dbReference type="HAMAP-Rule" id="MF_00244"/>
    </source>
</evidence>
<protein>
    <recommendedName>
        <fullName evidence="10">Probable nicotinate-nucleotide adenylyltransferase</fullName>
        <ecNumber evidence="10">2.7.7.18</ecNumber>
    </recommendedName>
    <alternativeName>
        <fullName evidence="10">Deamido-NAD(+) diphosphorylase</fullName>
    </alternativeName>
    <alternativeName>
        <fullName evidence="10">Deamido-NAD(+) pyrophosphorylase</fullName>
    </alternativeName>
    <alternativeName>
        <fullName evidence="10">Nicotinate mononucleotide adenylyltransferase</fullName>
        <shortName evidence="10">NaMN adenylyltransferase</shortName>
    </alternativeName>
</protein>
<accession>A0A3D1JHG6</accession>
<dbReference type="HAMAP" id="MF_00244">
    <property type="entry name" value="NaMN_adenylyltr"/>
    <property type="match status" value="1"/>
</dbReference>
<keyword evidence="8 10" id="KW-0520">NAD</keyword>
<dbReference type="PANTHER" id="PTHR39321:SF3">
    <property type="entry name" value="PHOSPHOPANTETHEINE ADENYLYLTRANSFERASE"/>
    <property type="match status" value="1"/>
</dbReference>
<comment type="catalytic activity">
    <reaction evidence="9 10">
        <text>nicotinate beta-D-ribonucleotide + ATP + H(+) = deamido-NAD(+) + diphosphate</text>
        <dbReference type="Rhea" id="RHEA:22860"/>
        <dbReference type="ChEBI" id="CHEBI:15378"/>
        <dbReference type="ChEBI" id="CHEBI:30616"/>
        <dbReference type="ChEBI" id="CHEBI:33019"/>
        <dbReference type="ChEBI" id="CHEBI:57502"/>
        <dbReference type="ChEBI" id="CHEBI:58437"/>
        <dbReference type="EC" id="2.7.7.18"/>
    </reaction>
</comment>
<dbReference type="GO" id="GO:0004515">
    <property type="term" value="F:nicotinate-nucleotide adenylyltransferase activity"/>
    <property type="evidence" value="ECO:0007669"/>
    <property type="project" value="UniProtKB-UniRule"/>
</dbReference>
<evidence type="ECO:0000259" key="11">
    <source>
        <dbReference type="Pfam" id="PF01467"/>
    </source>
</evidence>
<evidence type="ECO:0000256" key="8">
    <source>
        <dbReference type="ARBA" id="ARBA00023027"/>
    </source>
</evidence>
<dbReference type="GO" id="GO:0005524">
    <property type="term" value="F:ATP binding"/>
    <property type="evidence" value="ECO:0007669"/>
    <property type="project" value="UniProtKB-KW"/>
</dbReference>
<dbReference type="InterPro" id="IPR005248">
    <property type="entry name" value="NadD/NMNAT"/>
</dbReference>
<dbReference type="OrthoDB" id="5295945at2"/>
<gene>
    <name evidence="10 12" type="primary">nadD</name>
    <name evidence="12" type="ORF">DEQ80_09185</name>
</gene>
<evidence type="ECO:0000256" key="6">
    <source>
        <dbReference type="ARBA" id="ARBA00022741"/>
    </source>
</evidence>
<dbReference type="InterPro" id="IPR014729">
    <property type="entry name" value="Rossmann-like_a/b/a_fold"/>
</dbReference>
<comment type="function">
    <text evidence="1 10">Catalyzes the reversible adenylation of nicotinate mononucleotide (NaMN) to nicotinic acid adenine dinucleotide (NaAD).</text>
</comment>
<dbReference type="CDD" id="cd02165">
    <property type="entry name" value="NMNAT"/>
    <property type="match status" value="1"/>
</dbReference>
<organism evidence="12 13">
    <name type="scientific">Anaerolinea thermolimosa</name>
    <dbReference type="NCBI Taxonomy" id="229919"/>
    <lineage>
        <taxon>Bacteria</taxon>
        <taxon>Bacillati</taxon>
        <taxon>Chloroflexota</taxon>
        <taxon>Anaerolineae</taxon>
        <taxon>Anaerolineales</taxon>
        <taxon>Anaerolineaceae</taxon>
        <taxon>Anaerolinea</taxon>
    </lineage>
</organism>
<evidence type="ECO:0000256" key="7">
    <source>
        <dbReference type="ARBA" id="ARBA00022840"/>
    </source>
</evidence>
<dbReference type="EC" id="2.7.7.18" evidence="10"/>
<comment type="pathway">
    <text evidence="2 10">Cofactor biosynthesis; NAD(+) biosynthesis; deamido-NAD(+) from nicotinate D-ribonucleotide: step 1/1.</text>
</comment>
<comment type="caution">
    <text evidence="12">The sequence shown here is derived from an EMBL/GenBank/DDBJ whole genome shotgun (WGS) entry which is preliminary data.</text>
</comment>
<evidence type="ECO:0000256" key="3">
    <source>
        <dbReference type="ARBA" id="ARBA00022642"/>
    </source>
</evidence>
<keyword evidence="6 10" id="KW-0547">Nucleotide-binding</keyword>
<evidence type="ECO:0000256" key="1">
    <source>
        <dbReference type="ARBA" id="ARBA00002324"/>
    </source>
</evidence>
<dbReference type="SUPFAM" id="SSF52374">
    <property type="entry name" value="Nucleotidylyl transferase"/>
    <property type="match status" value="1"/>
</dbReference>
<dbReference type="NCBIfam" id="TIGR00125">
    <property type="entry name" value="cyt_tran_rel"/>
    <property type="match status" value="1"/>
</dbReference>
<evidence type="ECO:0000256" key="5">
    <source>
        <dbReference type="ARBA" id="ARBA00022695"/>
    </source>
</evidence>
<dbReference type="EMBL" id="DPBP01000037">
    <property type="protein sequence ID" value="HCE18019.1"/>
    <property type="molecule type" value="Genomic_DNA"/>
</dbReference>
<evidence type="ECO:0000256" key="4">
    <source>
        <dbReference type="ARBA" id="ARBA00022679"/>
    </source>
</evidence>
<dbReference type="GO" id="GO:0009435">
    <property type="term" value="P:NAD+ biosynthetic process"/>
    <property type="evidence" value="ECO:0007669"/>
    <property type="project" value="UniProtKB-UniRule"/>
</dbReference>
<keyword evidence="5 10" id="KW-0548">Nucleotidyltransferase</keyword>
<dbReference type="PANTHER" id="PTHR39321">
    <property type="entry name" value="NICOTINATE-NUCLEOTIDE ADENYLYLTRANSFERASE-RELATED"/>
    <property type="match status" value="1"/>
</dbReference>
<evidence type="ECO:0000256" key="9">
    <source>
        <dbReference type="ARBA" id="ARBA00048721"/>
    </source>
</evidence>
<dbReference type="NCBIfam" id="TIGR00482">
    <property type="entry name" value="nicotinate (nicotinamide) nucleotide adenylyltransferase"/>
    <property type="match status" value="1"/>
</dbReference>
<reference evidence="12 13" key="1">
    <citation type="journal article" date="2018" name="Nat. Biotechnol.">
        <title>A standardized bacterial taxonomy based on genome phylogeny substantially revises the tree of life.</title>
        <authorList>
            <person name="Parks D.H."/>
            <person name="Chuvochina M."/>
            <person name="Waite D.W."/>
            <person name="Rinke C."/>
            <person name="Skarshewski A."/>
            <person name="Chaumeil P.A."/>
            <person name="Hugenholtz P."/>
        </authorList>
    </citation>
    <scope>NUCLEOTIDE SEQUENCE [LARGE SCALE GENOMIC DNA]</scope>
    <source>
        <strain evidence="12">UBA8781</strain>
    </source>
</reference>
<dbReference type="NCBIfam" id="NF000840">
    <property type="entry name" value="PRK00071.1-3"/>
    <property type="match status" value="1"/>
</dbReference>
<keyword evidence="4 10" id="KW-0808">Transferase</keyword>
<dbReference type="AlphaFoldDB" id="A0A3D1JHG6"/>
<keyword evidence="3 10" id="KW-0662">Pyridine nucleotide biosynthesis</keyword>
<dbReference type="Gene3D" id="3.40.50.620">
    <property type="entry name" value="HUPs"/>
    <property type="match status" value="1"/>
</dbReference>
<dbReference type="InterPro" id="IPR004821">
    <property type="entry name" value="Cyt_trans-like"/>
</dbReference>
<dbReference type="Proteomes" id="UP000264141">
    <property type="component" value="Unassembled WGS sequence"/>
</dbReference>
<dbReference type="STRING" id="229919.GCA_001050195_01993"/>
<dbReference type="Pfam" id="PF01467">
    <property type="entry name" value="CTP_transf_like"/>
    <property type="match status" value="1"/>
</dbReference>
<evidence type="ECO:0000256" key="2">
    <source>
        <dbReference type="ARBA" id="ARBA00005019"/>
    </source>
</evidence>
<proteinExistence type="inferred from homology"/>
<dbReference type="UniPathway" id="UPA00253">
    <property type="reaction ID" value="UER00332"/>
</dbReference>
<feature type="domain" description="Cytidyltransferase-like" evidence="11">
    <location>
        <begin position="5"/>
        <end position="172"/>
    </location>
</feature>
<dbReference type="RefSeq" id="WP_062192956.1">
    <property type="nucleotide sequence ID" value="NZ_DF967965.1"/>
</dbReference>
<name>A0A3D1JHG6_9CHLR</name>